<name>A0ACB9JF45_9ASTR</name>
<accession>A0ACB9JF45</accession>
<organism evidence="1 2">
    <name type="scientific">Smallanthus sonchifolius</name>
    <dbReference type="NCBI Taxonomy" id="185202"/>
    <lineage>
        <taxon>Eukaryota</taxon>
        <taxon>Viridiplantae</taxon>
        <taxon>Streptophyta</taxon>
        <taxon>Embryophyta</taxon>
        <taxon>Tracheophyta</taxon>
        <taxon>Spermatophyta</taxon>
        <taxon>Magnoliopsida</taxon>
        <taxon>eudicotyledons</taxon>
        <taxon>Gunneridae</taxon>
        <taxon>Pentapetalae</taxon>
        <taxon>asterids</taxon>
        <taxon>campanulids</taxon>
        <taxon>Asterales</taxon>
        <taxon>Asteraceae</taxon>
        <taxon>Asteroideae</taxon>
        <taxon>Heliantheae alliance</taxon>
        <taxon>Millerieae</taxon>
        <taxon>Smallanthus</taxon>
    </lineage>
</organism>
<proteinExistence type="predicted"/>
<dbReference type="Proteomes" id="UP001056120">
    <property type="component" value="Linkage Group LG04"/>
</dbReference>
<protein>
    <submittedName>
        <fullName evidence="1">Uncharacterized protein</fullName>
    </submittedName>
</protein>
<sequence length="116" mass="13593">MYIRSMENLFWVLKSFSKVAALWGDVLFLDEDLDDCLSSGRVCIRTNETNVIRENVSVNIKEKMYHVRVNEFASWVPSFNKIEEFESNDEGSSNNGDEDSTEKQRRVVWPCSARFW</sequence>
<dbReference type="EMBL" id="CM042021">
    <property type="protein sequence ID" value="KAI3818296.1"/>
    <property type="molecule type" value="Genomic_DNA"/>
</dbReference>
<gene>
    <name evidence="1" type="ORF">L1987_12100</name>
</gene>
<evidence type="ECO:0000313" key="1">
    <source>
        <dbReference type="EMBL" id="KAI3818296.1"/>
    </source>
</evidence>
<evidence type="ECO:0000313" key="2">
    <source>
        <dbReference type="Proteomes" id="UP001056120"/>
    </source>
</evidence>
<reference evidence="2" key="1">
    <citation type="journal article" date="2022" name="Mol. Ecol. Resour.">
        <title>The genomes of chicory, endive, great burdock and yacon provide insights into Asteraceae palaeo-polyploidization history and plant inulin production.</title>
        <authorList>
            <person name="Fan W."/>
            <person name="Wang S."/>
            <person name="Wang H."/>
            <person name="Wang A."/>
            <person name="Jiang F."/>
            <person name="Liu H."/>
            <person name="Zhao H."/>
            <person name="Xu D."/>
            <person name="Zhang Y."/>
        </authorList>
    </citation>
    <scope>NUCLEOTIDE SEQUENCE [LARGE SCALE GENOMIC DNA]</scope>
    <source>
        <strain evidence="2">cv. Yunnan</strain>
    </source>
</reference>
<keyword evidence="2" id="KW-1185">Reference proteome</keyword>
<reference evidence="1 2" key="2">
    <citation type="journal article" date="2022" name="Mol. Ecol. Resour.">
        <title>The genomes of chicory, endive, great burdock and yacon provide insights into Asteraceae paleo-polyploidization history and plant inulin production.</title>
        <authorList>
            <person name="Fan W."/>
            <person name="Wang S."/>
            <person name="Wang H."/>
            <person name="Wang A."/>
            <person name="Jiang F."/>
            <person name="Liu H."/>
            <person name="Zhao H."/>
            <person name="Xu D."/>
            <person name="Zhang Y."/>
        </authorList>
    </citation>
    <scope>NUCLEOTIDE SEQUENCE [LARGE SCALE GENOMIC DNA]</scope>
    <source>
        <strain evidence="2">cv. Yunnan</strain>
        <tissue evidence="1">Leaves</tissue>
    </source>
</reference>
<comment type="caution">
    <text evidence="1">The sequence shown here is derived from an EMBL/GenBank/DDBJ whole genome shotgun (WGS) entry which is preliminary data.</text>
</comment>